<evidence type="ECO:0000313" key="2">
    <source>
        <dbReference type="EMBL" id="QNM04480.1"/>
    </source>
</evidence>
<keyword evidence="3" id="KW-1185">Reference proteome</keyword>
<dbReference type="SUPFAM" id="SSF53474">
    <property type="entry name" value="alpha/beta-Hydrolases"/>
    <property type="match status" value="1"/>
</dbReference>
<protein>
    <submittedName>
        <fullName evidence="2">Alpha/beta fold hydrolase</fullName>
    </submittedName>
</protein>
<organism evidence="2 3">
    <name type="scientific">Qiania dongpingensis</name>
    <dbReference type="NCBI Taxonomy" id="2763669"/>
    <lineage>
        <taxon>Bacteria</taxon>
        <taxon>Bacillati</taxon>
        <taxon>Bacillota</taxon>
        <taxon>Clostridia</taxon>
        <taxon>Lachnospirales</taxon>
        <taxon>Lachnospiraceae</taxon>
        <taxon>Qiania</taxon>
    </lineage>
</organism>
<proteinExistence type="predicted"/>
<name>A0A7G9G0Z8_9FIRM</name>
<dbReference type="Proteomes" id="UP000515823">
    <property type="component" value="Chromosome"/>
</dbReference>
<dbReference type="InterPro" id="IPR029058">
    <property type="entry name" value="AB_hydrolase_fold"/>
</dbReference>
<dbReference type="KEGG" id="qdo:H9Q78_08265"/>
<dbReference type="PANTHER" id="PTHR46438:SF2">
    <property type="entry name" value="ALPHA_BETA-HYDROLASES SUPERFAMILY PROTEIN"/>
    <property type="match status" value="1"/>
</dbReference>
<dbReference type="Pfam" id="PF12697">
    <property type="entry name" value="Abhydrolase_6"/>
    <property type="match status" value="1"/>
</dbReference>
<feature type="domain" description="AB hydrolase-1" evidence="1">
    <location>
        <begin position="65"/>
        <end position="310"/>
    </location>
</feature>
<gene>
    <name evidence="2" type="ORF">H9Q78_08265</name>
</gene>
<dbReference type="GO" id="GO:0016787">
    <property type="term" value="F:hydrolase activity"/>
    <property type="evidence" value="ECO:0007669"/>
    <property type="project" value="UniProtKB-KW"/>
</dbReference>
<reference evidence="2 3" key="1">
    <citation type="submission" date="2020-08" db="EMBL/GenBank/DDBJ databases">
        <authorList>
            <person name="Liu C."/>
            <person name="Sun Q."/>
        </authorList>
    </citation>
    <scope>NUCLEOTIDE SEQUENCE [LARGE SCALE GENOMIC DNA]</scope>
    <source>
        <strain evidence="2 3">NSJ-38</strain>
    </source>
</reference>
<keyword evidence="2" id="KW-0378">Hydrolase</keyword>
<dbReference type="PANTHER" id="PTHR46438">
    <property type="entry name" value="ALPHA/BETA-HYDROLASES SUPERFAMILY PROTEIN"/>
    <property type="match status" value="1"/>
</dbReference>
<dbReference type="InterPro" id="IPR000073">
    <property type="entry name" value="AB_hydrolase_1"/>
</dbReference>
<evidence type="ECO:0000259" key="1">
    <source>
        <dbReference type="Pfam" id="PF12697"/>
    </source>
</evidence>
<dbReference type="EMBL" id="CP060634">
    <property type="protein sequence ID" value="QNM04480.1"/>
    <property type="molecule type" value="Genomic_DNA"/>
</dbReference>
<evidence type="ECO:0000313" key="3">
    <source>
        <dbReference type="Proteomes" id="UP000515823"/>
    </source>
</evidence>
<accession>A0A7G9G0Z8</accession>
<dbReference type="AlphaFoldDB" id="A0A7G9G0Z8"/>
<sequence length="319" mass="35780">MSKKSKFAKGVLLGAATAGIITAINKFIFMKSTAKNLLEKEKKDIFSWRFGDIFYTKVGHGKPLLLIHDLKTASSGYEWNKVIRYLSKSHTVYVVDLLGCGRSHKPNLTYTNFLYVQLLTDFIKSVIGHRADVIATGSSCSFVVTTCNNNSELFDKIVLINPDTVLRCGQTPNKYGKGYKFLIDLPIIGTLIYNIANSRKSITDKFLTVNYSNSYDIEPETISIYHESAHLGDSSAKALYASIKSNYTCLSINHSLKNINNSIFIIGGEREKQIQETIEDYCLINPAIEYEIINETAHLPQMERPEATASIICDYLDVQ</sequence>
<dbReference type="RefSeq" id="WP_249300896.1">
    <property type="nucleotide sequence ID" value="NZ_CP060634.1"/>
</dbReference>
<dbReference type="Gene3D" id="3.40.50.1820">
    <property type="entry name" value="alpha/beta hydrolase"/>
    <property type="match status" value="1"/>
</dbReference>